<keyword evidence="1" id="KW-0732">Signal</keyword>
<feature type="signal peptide" evidence="1">
    <location>
        <begin position="1"/>
        <end position="22"/>
    </location>
</feature>
<accession>A0A1I1UEW2</accession>
<evidence type="ECO:0000256" key="1">
    <source>
        <dbReference type="SAM" id="SignalP"/>
    </source>
</evidence>
<evidence type="ECO:0000259" key="2">
    <source>
        <dbReference type="PROSITE" id="PS51352"/>
    </source>
</evidence>
<reference evidence="3 4" key="1">
    <citation type="submission" date="2016-10" db="EMBL/GenBank/DDBJ databases">
        <authorList>
            <person name="de Groot N.N."/>
        </authorList>
    </citation>
    <scope>NUCLEOTIDE SEQUENCE [LARGE SCALE GENOMIC DNA]</scope>
    <source>
        <strain evidence="3 4">DSM 19012</strain>
    </source>
</reference>
<organism evidence="3 4">
    <name type="scientific">Thermophagus xiamenensis</name>
    <dbReference type="NCBI Taxonomy" id="385682"/>
    <lineage>
        <taxon>Bacteria</taxon>
        <taxon>Pseudomonadati</taxon>
        <taxon>Bacteroidota</taxon>
        <taxon>Bacteroidia</taxon>
        <taxon>Marinilabiliales</taxon>
        <taxon>Marinilabiliaceae</taxon>
        <taxon>Thermophagus</taxon>
    </lineage>
</organism>
<dbReference type="Proteomes" id="UP000181976">
    <property type="component" value="Unassembled WGS sequence"/>
</dbReference>
<gene>
    <name evidence="3" type="ORF">SAMN05444380_10111</name>
</gene>
<dbReference type="InParanoid" id="A0A1I1UEW2"/>
<sequence length="175" mass="19912">MKNKLLLITIFAGILFLSFVNGTPEPQTGTDIGNRIPAINQPLVNGAPFHSDSLRGKMVLYDFWASYDAPSRIESARKKELYQKYHNKAFLNGEKFVIVSISLDRFKTPLMEVIENDSLFDMYHICTFEGRESEIAKIFNTTDEMKDYLVDGDGRVVAVANNIDDIDKNLARLQR</sequence>
<dbReference type="CDD" id="cd02966">
    <property type="entry name" value="TlpA_like_family"/>
    <property type="match status" value="1"/>
</dbReference>
<dbReference type="AlphaFoldDB" id="A0A1I1UEW2"/>
<evidence type="ECO:0000313" key="3">
    <source>
        <dbReference type="EMBL" id="SFD68138.1"/>
    </source>
</evidence>
<keyword evidence="4" id="KW-1185">Reference proteome</keyword>
<dbReference type="PROSITE" id="PS51352">
    <property type="entry name" value="THIOREDOXIN_2"/>
    <property type="match status" value="1"/>
</dbReference>
<dbReference type="Gene3D" id="3.40.30.10">
    <property type="entry name" value="Glutaredoxin"/>
    <property type="match status" value="1"/>
</dbReference>
<dbReference type="RefSeq" id="WP_010527329.1">
    <property type="nucleotide sequence ID" value="NZ_AFSL01000040.1"/>
</dbReference>
<dbReference type="InterPro" id="IPR013766">
    <property type="entry name" value="Thioredoxin_domain"/>
</dbReference>
<dbReference type="InterPro" id="IPR036249">
    <property type="entry name" value="Thioredoxin-like_sf"/>
</dbReference>
<dbReference type="STRING" id="385682.SAMN05444380_10111"/>
<dbReference type="OrthoDB" id="1118748at2"/>
<proteinExistence type="predicted"/>
<name>A0A1I1UEW2_9BACT</name>
<protein>
    <submittedName>
        <fullName evidence="3">Thioredoxin-like</fullName>
    </submittedName>
</protein>
<dbReference type="EMBL" id="FONA01000001">
    <property type="protein sequence ID" value="SFD68138.1"/>
    <property type="molecule type" value="Genomic_DNA"/>
</dbReference>
<dbReference type="eggNOG" id="COG0526">
    <property type="taxonomic scope" value="Bacteria"/>
</dbReference>
<feature type="domain" description="Thioredoxin" evidence="2">
    <location>
        <begin position="30"/>
        <end position="175"/>
    </location>
</feature>
<evidence type="ECO:0000313" key="4">
    <source>
        <dbReference type="Proteomes" id="UP000181976"/>
    </source>
</evidence>
<feature type="chain" id="PRO_5010235015" evidence="1">
    <location>
        <begin position="23"/>
        <end position="175"/>
    </location>
</feature>
<dbReference type="SUPFAM" id="SSF52833">
    <property type="entry name" value="Thioredoxin-like"/>
    <property type="match status" value="1"/>
</dbReference>